<evidence type="ECO:0000256" key="2">
    <source>
        <dbReference type="ARBA" id="ARBA00022468"/>
    </source>
</evidence>
<evidence type="ECO:0000313" key="6">
    <source>
        <dbReference type="EMBL" id="ELP86175.1"/>
    </source>
</evidence>
<keyword evidence="2" id="KW-0343">GTPase activation</keyword>
<dbReference type="RefSeq" id="XP_004185521.1">
    <property type="nucleotide sequence ID" value="XM_004185473.1"/>
</dbReference>
<dbReference type="EMBL" id="KB207015">
    <property type="protein sequence ID" value="ELP86175.1"/>
    <property type="molecule type" value="Genomic_DNA"/>
</dbReference>
<evidence type="ECO:0000259" key="5">
    <source>
        <dbReference type="PROSITE" id="PS50238"/>
    </source>
</evidence>
<dbReference type="Proteomes" id="UP000014680">
    <property type="component" value="Unassembled WGS sequence"/>
</dbReference>
<dbReference type="KEGG" id="eiv:EIN_328820"/>
<dbReference type="GO" id="GO:0005096">
    <property type="term" value="F:GTPase activator activity"/>
    <property type="evidence" value="ECO:0007669"/>
    <property type="project" value="UniProtKB-KW"/>
</dbReference>
<dbReference type="AlphaFoldDB" id="A0A0A1TXS5"/>
<dbReference type="CDD" id="cd00159">
    <property type="entry name" value="RhoGAP"/>
    <property type="match status" value="1"/>
</dbReference>
<dbReference type="GO" id="GO:0007165">
    <property type="term" value="P:signal transduction"/>
    <property type="evidence" value="ECO:0007669"/>
    <property type="project" value="InterPro"/>
</dbReference>
<comment type="function">
    <text evidence="4">Rho GTPase-activating protein involved in the signal transduction pathway.</text>
</comment>
<dbReference type="OrthoDB" id="79452at2759"/>
<dbReference type="OMA" id="FICKTHA"/>
<dbReference type="PROSITE" id="PS50238">
    <property type="entry name" value="RHOGAP"/>
    <property type="match status" value="1"/>
</dbReference>
<keyword evidence="3" id="KW-0963">Cytoplasm</keyword>
<dbReference type="SMART" id="SM00324">
    <property type="entry name" value="RhoGAP"/>
    <property type="match status" value="1"/>
</dbReference>
<gene>
    <name evidence="6" type="ORF">EIN_328820</name>
</gene>
<dbReference type="PANTHER" id="PTHR23176:SF129">
    <property type="entry name" value="RHO GTPASE ACTIVATING PROTEIN AT 16F, ISOFORM E-RELATED"/>
    <property type="match status" value="1"/>
</dbReference>
<dbReference type="InterPro" id="IPR000198">
    <property type="entry name" value="RhoGAP_dom"/>
</dbReference>
<dbReference type="GeneID" id="14885125"/>
<accession>A0A0A1TXS5</accession>
<dbReference type="GO" id="GO:0005737">
    <property type="term" value="C:cytoplasm"/>
    <property type="evidence" value="ECO:0007669"/>
    <property type="project" value="UniProtKB-SubCell"/>
</dbReference>
<comment type="subcellular location">
    <subcellularLocation>
        <location evidence="1">Cytoplasm</location>
    </subcellularLocation>
</comment>
<evidence type="ECO:0000256" key="1">
    <source>
        <dbReference type="ARBA" id="ARBA00004496"/>
    </source>
</evidence>
<dbReference type="Gene3D" id="1.10.555.10">
    <property type="entry name" value="Rho GTPase activation protein"/>
    <property type="match status" value="1"/>
</dbReference>
<name>A0A0A1TXS5_ENTIV</name>
<dbReference type="PANTHER" id="PTHR23176">
    <property type="entry name" value="RHO/RAC/CDC GTPASE-ACTIVATING PROTEIN"/>
    <property type="match status" value="1"/>
</dbReference>
<organism evidence="6 7">
    <name type="scientific">Entamoeba invadens IP1</name>
    <dbReference type="NCBI Taxonomy" id="370355"/>
    <lineage>
        <taxon>Eukaryota</taxon>
        <taxon>Amoebozoa</taxon>
        <taxon>Evosea</taxon>
        <taxon>Archamoebae</taxon>
        <taxon>Mastigamoebida</taxon>
        <taxon>Entamoebidae</taxon>
        <taxon>Entamoeba</taxon>
    </lineage>
</organism>
<reference evidence="6 7" key="1">
    <citation type="submission" date="2012-10" db="EMBL/GenBank/DDBJ databases">
        <authorList>
            <person name="Zafar N."/>
            <person name="Inman J."/>
            <person name="Hall N."/>
            <person name="Lorenzi H."/>
            <person name="Caler E."/>
        </authorList>
    </citation>
    <scope>NUCLEOTIDE SEQUENCE [LARGE SCALE GENOMIC DNA]</scope>
    <source>
        <strain evidence="6 7">IP1</strain>
    </source>
</reference>
<dbReference type="InterPro" id="IPR008936">
    <property type="entry name" value="Rho_GTPase_activation_prot"/>
</dbReference>
<dbReference type="InterPro" id="IPR050729">
    <property type="entry name" value="Rho-GAP"/>
</dbReference>
<dbReference type="Pfam" id="PF00620">
    <property type="entry name" value="RhoGAP"/>
    <property type="match status" value="1"/>
</dbReference>
<dbReference type="VEuPathDB" id="AmoebaDB:EIN_328820"/>
<evidence type="ECO:0000256" key="3">
    <source>
        <dbReference type="ARBA" id="ARBA00022490"/>
    </source>
</evidence>
<feature type="domain" description="Rho-GAP" evidence="5">
    <location>
        <begin position="111"/>
        <end position="294"/>
    </location>
</feature>
<evidence type="ECO:0000256" key="4">
    <source>
        <dbReference type="ARBA" id="ARBA00037092"/>
    </source>
</evidence>
<protein>
    <submittedName>
        <fullName evidence="6">Rho GTPase-activating protein, putative</fullName>
    </submittedName>
</protein>
<keyword evidence="7" id="KW-1185">Reference proteome</keyword>
<dbReference type="SUPFAM" id="SSF48350">
    <property type="entry name" value="GTPase activation domain, GAP"/>
    <property type="match status" value="1"/>
</dbReference>
<sequence length="443" mass="51012">MSRVSDSRVVSILCNKKIKDMRVELIPDPTFPILYINKKTIQVIRAFITLSVNKTLFPKDYKPSEADPEQANMFEIIYDHEYIFICKTHAEMKYWVAQLSPYMKAFGVFQYPIEVAIKKSRWRVPNVVYRCIEFMQKKNADQLEGIFRINANSRKIRELRELVENDADLKFDEKDEISTASSFLKQYLHVLVVPLIPPEWFHDYINMPSGLPNPREFVNSLPKHNQNTLWYFCEFLHQIILKKDINKMDETNLAKCVGLVVCENPQNGKMNELVYTKTAISTFEYLLRNHETAFCDVKKRNEELGVQPPSYPAFQPLNHPQYDLLTEQIKMELGDCKKQWRLSASFLGSSGGKKVSRASFSSISLDFSKQKNDLFSTSMKDLSNSPKSKVSRKERAKTMLAKKDGGRLKINSLTAGEGVRVLTSSSEIKDDSSRGIVVSELTQ</sequence>
<proteinExistence type="predicted"/>
<evidence type="ECO:0000313" key="7">
    <source>
        <dbReference type="Proteomes" id="UP000014680"/>
    </source>
</evidence>